<evidence type="ECO:0000256" key="3">
    <source>
        <dbReference type="ARBA" id="ARBA00022695"/>
    </source>
</evidence>
<dbReference type="AlphaFoldDB" id="A0A840HS20"/>
<accession>A0A840HS20</accession>
<evidence type="ECO:0000313" key="9">
    <source>
        <dbReference type="Proteomes" id="UP000575068"/>
    </source>
</evidence>
<dbReference type="EC" id="2.7.7.7" evidence="1"/>
<dbReference type="PANTHER" id="PTHR34388:SF1">
    <property type="entry name" value="DNA POLYMERASE III SUBUNIT DELTA"/>
    <property type="match status" value="1"/>
</dbReference>
<evidence type="ECO:0000256" key="4">
    <source>
        <dbReference type="ARBA" id="ARBA00022705"/>
    </source>
</evidence>
<evidence type="ECO:0000256" key="7">
    <source>
        <dbReference type="ARBA" id="ARBA00049244"/>
    </source>
</evidence>
<dbReference type="InterPro" id="IPR005790">
    <property type="entry name" value="DNA_polIII_delta"/>
</dbReference>
<gene>
    <name evidence="8" type="ORF">HNQ99_001058</name>
</gene>
<dbReference type="GO" id="GO:0003887">
    <property type="term" value="F:DNA-directed DNA polymerase activity"/>
    <property type="evidence" value="ECO:0007669"/>
    <property type="project" value="UniProtKB-KW"/>
</dbReference>
<keyword evidence="3 8" id="KW-0548">Nucleotidyltransferase</keyword>
<dbReference type="GO" id="GO:0003677">
    <property type="term" value="F:DNA binding"/>
    <property type="evidence" value="ECO:0007669"/>
    <property type="project" value="InterPro"/>
</dbReference>
<dbReference type="GO" id="GO:0006261">
    <property type="term" value="P:DNA-templated DNA replication"/>
    <property type="evidence" value="ECO:0007669"/>
    <property type="project" value="TreeGrafter"/>
</dbReference>
<evidence type="ECO:0000256" key="6">
    <source>
        <dbReference type="ARBA" id="ARBA00034754"/>
    </source>
</evidence>
<keyword evidence="5" id="KW-0239">DNA-directed DNA polymerase</keyword>
<dbReference type="GO" id="GO:0009360">
    <property type="term" value="C:DNA polymerase III complex"/>
    <property type="evidence" value="ECO:0007669"/>
    <property type="project" value="TreeGrafter"/>
</dbReference>
<comment type="similarity">
    <text evidence="6">Belongs to the DNA polymerase HolA subunit family.</text>
</comment>
<dbReference type="Gene3D" id="1.20.272.10">
    <property type="match status" value="1"/>
</dbReference>
<comment type="catalytic activity">
    <reaction evidence="7">
        <text>DNA(n) + a 2'-deoxyribonucleoside 5'-triphosphate = DNA(n+1) + diphosphate</text>
        <dbReference type="Rhea" id="RHEA:22508"/>
        <dbReference type="Rhea" id="RHEA-COMP:17339"/>
        <dbReference type="Rhea" id="RHEA-COMP:17340"/>
        <dbReference type="ChEBI" id="CHEBI:33019"/>
        <dbReference type="ChEBI" id="CHEBI:61560"/>
        <dbReference type="ChEBI" id="CHEBI:173112"/>
        <dbReference type="EC" id="2.7.7.7"/>
    </reaction>
</comment>
<dbReference type="SUPFAM" id="SSF48019">
    <property type="entry name" value="post-AAA+ oligomerization domain-like"/>
    <property type="match status" value="1"/>
</dbReference>
<evidence type="ECO:0000256" key="5">
    <source>
        <dbReference type="ARBA" id="ARBA00022932"/>
    </source>
</evidence>
<evidence type="ECO:0000313" key="8">
    <source>
        <dbReference type="EMBL" id="MBB4640765.1"/>
    </source>
</evidence>
<dbReference type="PANTHER" id="PTHR34388">
    <property type="entry name" value="DNA POLYMERASE III SUBUNIT DELTA"/>
    <property type="match status" value="1"/>
</dbReference>
<dbReference type="Proteomes" id="UP000575068">
    <property type="component" value="Unassembled WGS sequence"/>
</dbReference>
<dbReference type="SUPFAM" id="SSF52540">
    <property type="entry name" value="P-loop containing nucleoside triphosphate hydrolases"/>
    <property type="match status" value="1"/>
</dbReference>
<name>A0A840HS20_9SPHN</name>
<sequence length="341" mass="36483">MKANKGQIERALDAPPPDIRLFLLYGPDDSGGQALVRRLEGAMGSEAERIDLDAATLKSDPARLADEAASLSLFGEARWIRLTLTNDDTLPAIQGLLEAEQAGNPVVALGGALKNTSKILKLALDHKAAMACASYVPEGRDAENLAAAIAREKGLRLASDLARRIAELTGGDRTLMAIEIEKLCLYLDADPERPVDATHEAVDALAAQAPEEDIAALVNAVMGGDVPTLLRELRLLVQLGTSEGSMLWPLLRRAHLLAAIRAEFDQNGNLDGAMASAGKAVFWKDKAAVQSQVRLWTAQGIARVIHRLAEAERLSRSSLNAGPILVEHELLVIARQAAKGR</sequence>
<reference evidence="8 9" key="1">
    <citation type="submission" date="2020-08" db="EMBL/GenBank/DDBJ databases">
        <title>Genomic Encyclopedia of Type Strains, Phase IV (KMG-IV): sequencing the most valuable type-strain genomes for metagenomic binning, comparative biology and taxonomic classification.</title>
        <authorList>
            <person name="Goeker M."/>
        </authorList>
    </citation>
    <scope>NUCLEOTIDE SEQUENCE [LARGE SCALE GENOMIC DNA]</scope>
    <source>
        <strain evidence="8 9">DSM 7465</strain>
    </source>
</reference>
<protein>
    <recommendedName>
        <fullName evidence="1">DNA-directed DNA polymerase</fullName>
        <ecNumber evidence="1">2.7.7.7</ecNumber>
    </recommendedName>
</protein>
<dbReference type="InterPro" id="IPR008921">
    <property type="entry name" value="DNA_pol3_clamp-load_cplx_C"/>
</dbReference>
<keyword evidence="9" id="KW-1185">Reference proteome</keyword>
<dbReference type="NCBIfam" id="TIGR01128">
    <property type="entry name" value="holA"/>
    <property type="match status" value="1"/>
</dbReference>
<keyword evidence="4" id="KW-0235">DNA replication</keyword>
<dbReference type="RefSeq" id="WP_184474592.1">
    <property type="nucleotide sequence ID" value="NZ_JACHOV010000003.1"/>
</dbReference>
<organism evidence="8 9">
    <name type="scientific">Rhizorhapis suberifaciens</name>
    <name type="common">corky root of lettuce</name>
    <dbReference type="NCBI Taxonomy" id="13656"/>
    <lineage>
        <taxon>Bacteria</taxon>
        <taxon>Pseudomonadati</taxon>
        <taxon>Pseudomonadota</taxon>
        <taxon>Alphaproteobacteria</taxon>
        <taxon>Sphingomonadales</taxon>
        <taxon>Sphingomonadaceae</taxon>
        <taxon>Rhizorhapis</taxon>
    </lineage>
</organism>
<proteinExistence type="inferred from homology"/>
<dbReference type="InterPro" id="IPR027417">
    <property type="entry name" value="P-loop_NTPase"/>
</dbReference>
<evidence type="ECO:0000256" key="2">
    <source>
        <dbReference type="ARBA" id="ARBA00022679"/>
    </source>
</evidence>
<evidence type="ECO:0000256" key="1">
    <source>
        <dbReference type="ARBA" id="ARBA00012417"/>
    </source>
</evidence>
<dbReference type="EMBL" id="JACHOV010000003">
    <property type="protein sequence ID" value="MBB4640765.1"/>
    <property type="molecule type" value="Genomic_DNA"/>
</dbReference>
<keyword evidence="2 8" id="KW-0808">Transferase</keyword>
<comment type="caution">
    <text evidence="8">The sequence shown here is derived from an EMBL/GenBank/DDBJ whole genome shotgun (WGS) entry which is preliminary data.</text>
</comment>